<protein>
    <submittedName>
        <fullName evidence="1">Uncharacterized protein</fullName>
    </submittedName>
</protein>
<evidence type="ECO:0000313" key="1">
    <source>
        <dbReference type="EMBL" id="AKH46766.1"/>
    </source>
</evidence>
<dbReference type="EMBL" id="KR029586">
    <property type="protein sequence ID" value="AKH46766.1"/>
    <property type="molecule type" value="Genomic_DNA"/>
</dbReference>
<sequence>MKREKIDFTDKELYRVALAFESYLYDRNTWYNRGGAMVINNALKKIRENGLKRKNPKSILHPIMEFNDET</sequence>
<reference evidence="1" key="1">
    <citation type="journal article" date="2015" name="Front. Microbiol.">
        <title>Combining genomic sequencing methods to explore viral diversity and reveal potential virus-host interactions.</title>
        <authorList>
            <person name="Chow C.E."/>
            <person name="Winget D.M."/>
            <person name="White R.A.III."/>
            <person name="Hallam S.J."/>
            <person name="Suttle C.A."/>
        </authorList>
    </citation>
    <scope>NUCLEOTIDE SEQUENCE</scope>
    <source>
        <strain evidence="1">Anoxic2_2</strain>
    </source>
</reference>
<name>A0A0F7L6X7_9VIRU</name>
<organism evidence="1">
    <name type="scientific">uncultured marine virus</name>
    <dbReference type="NCBI Taxonomy" id="186617"/>
    <lineage>
        <taxon>Viruses</taxon>
        <taxon>environmental samples</taxon>
    </lineage>
</organism>
<accession>A0A0F7L6X7</accession>
<proteinExistence type="predicted"/>
<reference evidence="1" key="2">
    <citation type="submission" date="2015-03" db="EMBL/GenBank/DDBJ databases">
        <authorList>
            <person name="Chow C.-E.T."/>
            <person name="Winget D.M."/>
            <person name="White R.A.III."/>
            <person name="Hallam S.J."/>
            <person name="Suttle C.A."/>
        </authorList>
    </citation>
    <scope>NUCLEOTIDE SEQUENCE</scope>
    <source>
        <strain evidence="1">Anoxic2_2</strain>
    </source>
</reference>